<dbReference type="Proteomes" id="UP001177670">
    <property type="component" value="Unassembled WGS sequence"/>
</dbReference>
<accession>A0AA40G992</accession>
<keyword evidence="3" id="KW-1185">Reference proteome</keyword>
<dbReference type="AlphaFoldDB" id="A0AA40G992"/>
<proteinExistence type="predicted"/>
<protein>
    <submittedName>
        <fullName evidence="2">Uncharacterized protein</fullName>
    </submittedName>
</protein>
<feature type="region of interest" description="Disordered" evidence="1">
    <location>
        <begin position="91"/>
        <end position="110"/>
    </location>
</feature>
<evidence type="ECO:0000256" key="1">
    <source>
        <dbReference type="SAM" id="MobiDB-lite"/>
    </source>
</evidence>
<dbReference type="EMBL" id="JAHYIQ010000003">
    <property type="protein sequence ID" value="KAK1133480.1"/>
    <property type="molecule type" value="Genomic_DNA"/>
</dbReference>
<reference evidence="2" key="1">
    <citation type="submission" date="2021-10" db="EMBL/GenBank/DDBJ databases">
        <title>Melipona bicolor Genome sequencing and assembly.</title>
        <authorList>
            <person name="Araujo N.S."/>
            <person name="Arias M.C."/>
        </authorList>
    </citation>
    <scope>NUCLEOTIDE SEQUENCE</scope>
    <source>
        <strain evidence="2">USP_2M_L1-L4_2017</strain>
        <tissue evidence="2">Whole body</tissue>
    </source>
</reference>
<gene>
    <name evidence="2" type="ORF">K0M31_011287</name>
</gene>
<sequence>MYISTCMSTTHIHTKFENSRTHHEAPLLLAKNYFYLVSFLVIDGRIWLAGRDRCLAAGRQNTLPVKKKLFKRTSRFVQSLSYGRLARGVRIDERKRSPEPTRRRSLDVKIPSSVACSSKSERRFCFESRGKIRSRRPSTQISRRE</sequence>
<name>A0AA40G992_9HYME</name>
<feature type="compositionally biased region" description="Basic and acidic residues" evidence="1">
    <location>
        <begin position="91"/>
        <end position="107"/>
    </location>
</feature>
<comment type="caution">
    <text evidence="2">The sequence shown here is derived from an EMBL/GenBank/DDBJ whole genome shotgun (WGS) entry which is preliminary data.</text>
</comment>
<evidence type="ECO:0000313" key="3">
    <source>
        <dbReference type="Proteomes" id="UP001177670"/>
    </source>
</evidence>
<evidence type="ECO:0000313" key="2">
    <source>
        <dbReference type="EMBL" id="KAK1133480.1"/>
    </source>
</evidence>
<organism evidence="2 3">
    <name type="scientific">Melipona bicolor</name>
    <dbReference type="NCBI Taxonomy" id="60889"/>
    <lineage>
        <taxon>Eukaryota</taxon>
        <taxon>Metazoa</taxon>
        <taxon>Ecdysozoa</taxon>
        <taxon>Arthropoda</taxon>
        <taxon>Hexapoda</taxon>
        <taxon>Insecta</taxon>
        <taxon>Pterygota</taxon>
        <taxon>Neoptera</taxon>
        <taxon>Endopterygota</taxon>
        <taxon>Hymenoptera</taxon>
        <taxon>Apocrita</taxon>
        <taxon>Aculeata</taxon>
        <taxon>Apoidea</taxon>
        <taxon>Anthophila</taxon>
        <taxon>Apidae</taxon>
        <taxon>Melipona</taxon>
    </lineage>
</organism>